<dbReference type="SMART" id="SM00530">
    <property type="entry name" value="HTH_XRE"/>
    <property type="match status" value="1"/>
</dbReference>
<accession>A0A1V9QVU3</accession>
<feature type="domain" description="HTH cro/C1-type" evidence="1">
    <location>
        <begin position="15"/>
        <end position="60"/>
    </location>
</feature>
<evidence type="ECO:0000259" key="1">
    <source>
        <dbReference type="PROSITE" id="PS50943"/>
    </source>
</evidence>
<dbReference type="SUPFAM" id="SSF47413">
    <property type="entry name" value="lambda repressor-like DNA-binding domains"/>
    <property type="match status" value="1"/>
</dbReference>
<comment type="caution">
    <text evidence="2">The sequence shown here is derived from an EMBL/GenBank/DDBJ whole genome shotgun (WGS) entry which is preliminary data.</text>
</comment>
<dbReference type="PROSITE" id="PS50943">
    <property type="entry name" value="HTH_CROC1"/>
    <property type="match status" value="1"/>
</dbReference>
<evidence type="ECO:0000313" key="2">
    <source>
        <dbReference type="EMBL" id="OQQ84880.1"/>
    </source>
</evidence>
<dbReference type="EMBL" id="NBEB01000038">
    <property type="protein sequence ID" value="OQQ84880.1"/>
    <property type="molecule type" value="Genomic_DNA"/>
</dbReference>
<dbReference type="Pfam" id="PF13443">
    <property type="entry name" value="HTH_26"/>
    <property type="match status" value="1"/>
</dbReference>
<dbReference type="GO" id="GO:0003677">
    <property type="term" value="F:DNA binding"/>
    <property type="evidence" value="ECO:0007669"/>
    <property type="project" value="InterPro"/>
</dbReference>
<name>A0A1V9QVU3_9LACO</name>
<reference evidence="2 3" key="1">
    <citation type="submission" date="2017-03" db="EMBL/GenBank/DDBJ databases">
        <title>Phylogenomics and comparative genomics of Lactobacillus salivarius, a mammalian gut commensal.</title>
        <authorList>
            <person name="Harris H.M."/>
        </authorList>
    </citation>
    <scope>NUCLEOTIDE SEQUENCE [LARGE SCALE GENOMIC DNA]</scope>
    <source>
        <strain evidence="2 3">LMG 14477</strain>
    </source>
</reference>
<sequence>MGNNFSEILGRQRKTISEISRNTGISRSALTKIYYEQSTSISFSTLKKLCDELNITPNDLLIKK</sequence>
<dbReference type="CDD" id="cd00093">
    <property type="entry name" value="HTH_XRE"/>
    <property type="match status" value="1"/>
</dbReference>
<dbReference type="Proteomes" id="UP000192638">
    <property type="component" value="Unassembled WGS sequence"/>
</dbReference>
<dbReference type="Gene3D" id="1.10.260.40">
    <property type="entry name" value="lambda repressor-like DNA-binding domains"/>
    <property type="match status" value="1"/>
</dbReference>
<gene>
    <name evidence="2" type="ORF">B6U60_03430</name>
</gene>
<protein>
    <submittedName>
        <fullName evidence="2">Transcriptional regulator</fullName>
    </submittedName>
</protein>
<evidence type="ECO:0000313" key="3">
    <source>
        <dbReference type="Proteomes" id="UP000192638"/>
    </source>
</evidence>
<dbReference type="AlphaFoldDB" id="A0A1V9QVU3"/>
<organism evidence="2 3">
    <name type="scientific">Ligilactobacillus salivarius</name>
    <dbReference type="NCBI Taxonomy" id="1624"/>
    <lineage>
        <taxon>Bacteria</taxon>
        <taxon>Bacillati</taxon>
        <taxon>Bacillota</taxon>
        <taxon>Bacilli</taxon>
        <taxon>Lactobacillales</taxon>
        <taxon>Lactobacillaceae</taxon>
        <taxon>Ligilactobacillus</taxon>
    </lineage>
</organism>
<dbReference type="InterPro" id="IPR001387">
    <property type="entry name" value="Cro/C1-type_HTH"/>
</dbReference>
<dbReference type="RefSeq" id="WP_034983100.1">
    <property type="nucleotide sequence ID" value="NZ_JADCTW010000079.1"/>
</dbReference>
<dbReference type="InterPro" id="IPR010982">
    <property type="entry name" value="Lambda_DNA-bd_dom_sf"/>
</dbReference>
<proteinExistence type="predicted"/>